<organism evidence="1 2">
    <name type="scientific">Carboxydocella sporoproducens DSM 16521</name>
    <dbReference type="NCBI Taxonomy" id="1121270"/>
    <lineage>
        <taxon>Bacteria</taxon>
        <taxon>Bacillati</taxon>
        <taxon>Bacillota</taxon>
        <taxon>Clostridia</taxon>
        <taxon>Eubacteriales</taxon>
        <taxon>Clostridiales Family XVI. Incertae Sedis</taxon>
        <taxon>Carboxydocella</taxon>
    </lineage>
</organism>
<dbReference type="InterPro" id="IPR012504">
    <property type="entry name" value="Spore_YabP"/>
</dbReference>
<dbReference type="GO" id="GO:0030435">
    <property type="term" value="P:sporulation resulting in formation of a cellular spore"/>
    <property type="evidence" value="ECO:0007669"/>
    <property type="project" value="InterPro"/>
</dbReference>
<protein>
    <submittedName>
        <fullName evidence="1">Sporulation protein YabP</fullName>
    </submittedName>
</protein>
<dbReference type="Proteomes" id="UP000189933">
    <property type="component" value="Unassembled WGS sequence"/>
</dbReference>
<evidence type="ECO:0000313" key="2">
    <source>
        <dbReference type="Proteomes" id="UP000189933"/>
    </source>
</evidence>
<dbReference type="AlphaFoldDB" id="A0A1T4SF07"/>
<evidence type="ECO:0000313" key="1">
    <source>
        <dbReference type="EMBL" id="SKA26736.1"/>
    </source>
</evidence>
<dbReference type="EMBL" id="FUXM01000054">
    <property type="protein sequence ID" value="SKA26736.1"/>
    <property type="molecule type" value="Genomic_DNA"/>
</dbReference>
<dbReference type="InterPro" id="IPR022476">
    <property type="entry name" value="Spore_YabP/YqfC"/>
</dbReference>
<proteinExistence type="predicted"/>
<gene>
    <name evidence="1" type="ORF">SAMN02745885_02641</name>
</gene>
<sequence>MESKKTVTGQRLEVLNREEVIITGVEHVDSFDEQVISLKTNLGNLILKGEGLNITQLNMEEGKLVVQGYLYSLTYAETKGGKSKGIFDKLLK</sequence>
<dbReference type="Pfam" id="PF07873">
    <property type="entry name" value="YabP"/>
    <property type="match status" value="1"/>
</dbReference>
<accession>A0A1T4SF07</accession>
<keyword evidence="2" id="KW-1185">Reference proteome</keyword>
<name>A0A1T4SF07_9FIRM</name>
<dbReference type="RefSeq" id="WP_078666599.1">
    <property type="nucleotide sequence ID" value="NZ_FUXM01000054.1"/>
</dbReference>
<dbReference type="InterPro" id="IPR038705">
    <property type="entry name" value="YabP_sf"/>
</dbReference>
<dbReference type="Gene3D" id="2.60.40.2000">
    <property type="match status" value="1"/>
</dbReference>
<dbReference type="NCBIfam" id="TIGR02892">
    <property type="entry name" value="spore_yabP"/>
    <property type="match status" value="1"/>
</dbReference>
<reference evidence="2" key="1">
    <citation type="submission" date="2017-02" db="EMBL/GenBank/DDBJ databases">
        <authorList>
            <person name="Varghese N."/>
            <person name="Submissions S."/>
        </authorList>
    </citation>
    <scope>NUCLEOTIDE SEQUENCE [LARGE SCALE GENOMIC DNA]</scope>
    <source>
        <strain evidence="2">DSM 16521</strain>
    </source>
</reference>
<dbReference type="PIRSF" id="PIRSF011576">
    <property type="entry name" value="YabP"/>
    <property type="match status" value="1"/>
</dbReference>
<dbReference type="OrthoDB" id="9795125at2"/>